<evidence type="ECO:0008006" key="3">
    <source>
        <dbReference type="Google" id="ProtNLM"/>
    </source>
</evidence>
<dbReference type="STRING" id="1601833.SAMN05518684_11815"/>
<reference evidence="2" key="1">
    <citation type="submission" date="2016-10" db="EMBL/GenBank/DDBJ databases">
        <authorList>
            <person name="Varghese N."/>
            <person name="Submissions S."/>
        </authorList>
    </citation>
    <scope>NUCLEOTIDE SEQUENCE [LARGE SCALE GENOMIC DNA]</scope>
    <source>
        <strain evidence="2">S9</strain>
    </source>
</reference>
<organism evidence="1 2">
    <name type="scientific">Salipaludibacillus aurantiacus</name>
    <dbReference type="NCBI Taxonomy" id="1601833"/>
    <lineage>
        <taxon>Bacteria</taxon>
        <taxon>Bacillati</taxon>
        <taxon>Bacillota</taxon>
        <taxon>Bacilli</taxon>
        <taxon>Bacillales</taxon>
        <taxon>Bacillaceae</taxon>
    </lineage>
</organism>
<dbReference type="OrthoDB" id="2433183at2"/>
<keyword evidence="2" id="KW-1185">Reference proteome</keyword>
<dbReference type="RefSeq" id="WP_093054902.1">
    <property type="nucleotide sequence ID" value="NZ_FOGT01000018.1"/>
</dbReference>
<dbReference type="EMBL" id="FOGT01000018">
    <property type="protein sequence ID" value="SES34953.1"/>
    <property type="molecule type" value="Genomic_DNA"/>
</dbReference>
<dbReference type="Proteomes" id="UP000198571">
    <property type="component" value="Unassembled WGS sequence"/>
</dbReference>
<sequence>MGQLLKLSDYVSRYEIDIYRYPARYVRLKKERWQRLKQDWENRKKGYNDLPFWNDYEKKDSSIIIKSLRLFRRKKKDIKEEVDLPSEQQLRHHTMEELKETFRKELFEFQVNWASSTVSKVSYVKKSYYFDTLLNFLLNELPDTYFVFYEPSFILKKAPVDLEVIVLTPSEVWLIHPLRGNSHTIFQPESDRFWVRKQDGRNERILHPFISLRRMKTVVEGILSEKGMSLPIRTAVVAKDSFIDMPAAGKNIKIIDKRSFDTFKQSILKNKSPIKHVQLKAADILLSQSLTKSEHRLSEGEQ</sequence>
<evidence type="ECO:0000313" key="2">
    <source>
        <dbReference type="Proteomes" id="UP000198571"/>
    </source>
</evidence>
<name>A0A1H9WNF1_9BACI</name>
<protein>
    <recommendedName>
        <fullName evidence="3">Nuclease-related domain-containing protein</fullName>
    </recommendedName>
</protein>
<dbReference type="AlphaFoldDB" id="A0A1H9WNF1"/>
<accession>A0A1H9WNF1</accession>
<gene>
    <name evidence="1" type="ORF">SAMN05518684_11815</name>
</gene>
<proteinExistence type="predicted"/>
<evidence type="ECO:0000313" key="1">
    <source>
        <dbReference type="EMBL" id="SES34953.1"/>
    </source>
</evidence>